<comment type="caution">
    <text evidence="1">The sequence shown here is derived from an EMBL/GenBank/DDBJ whole genome shotgun (WGS) entry which is preliminary data.</text>
</comment>
<protein>
    <submittedName>
        <fullName evidence="1">Uncharacterized protein</fullName>
    </submittedName>
</protein>
<organism evidence="1 2">
    <name type="scientific">Rhizobium leguminosarum</name>
    <dbReference type="NCBI Taxonomy" id="384"/>
    <lineage>
        <taxon>Bacteria</taxon>
        <taxon>Pseudomonadati</taxon>
        <taxon>Pseudomonadota</taxon>
        <taxon>Alphaproteobacteria</taxon>
        <taxon>Hyphomicrobiales</taxon>
        <taxon>Rhizobiaceae</taxon>
        <taxon>Rhizobium/Agrobacterium group</taxon>
        <taxon>Rhizobium</taxon>
    </lineage>
</organism>
<dbReference type="AlphaFoldDB" id="A0A7Z0DXV8"/>
<accession>A0A7Z0DXV8</accession>
<evidence type="ECO:0000313" key="2">
    <source>
        <dbReference type="Proteomes" id="UP000535276"/>
    </source>
</evidence>
<gene>
    <name evidence="1" type="ORF">GGI64_001992</name>
</gene>
<dbReference type="Proteomes" id="UP000535276">
    <property type="component" value="Unassembled WGS sequence"/>
</dbReference>
<name>A0A7Z0DXV8_RHILE</name>
<reference evidence="1 2" key="1">
    <citation type="submission" date="2020-07" db="EMBL/GenBank/DDBJ databases">
        <title>Genomic Encyclopedia of Type Strains, Phase IV (KMG-V): Genome sequencing to study the core and pangenomes of soil and plant-associated prokaryotes.</title>
        <authorList>
            <person name="Whitman W."/>
        </authorList>
    </citation>
    <scope>NUCLEOTIDE SEQUENCE [LARGE SCALE GENOMIC DNA]</scope>
    <source>
        <strain evidence="1 2">SEMIA 4052</strain>
    </source>
</reference>
<dbReference type="EMBL" id="JACBZV010000002">
    <property type="protein sequence ID" value="NYJ10945.1"/>
    <property type="molecule type" value="Genomic_DNA"/>
</dbReference>
<evidence type="ECO:0000313" key="1">
    <source>
        <dbReference type="EMBL" id="NYJ10945.1"/>
    </source>
</evidence>
<sequence length="137" mass="15095">MPEIVMSNRLDKMAGTMAAPAPTSVIWTSRPRDDPKGGCDIGVDANELAIVIMEADRRRQVRRHFQYAGCLDGNGEGACQLLGYCHTREFADVGARLHFLGSPLCRMGGHRHEGNKHARDAGFQDCLHVSHVIPLLF</sequence>
<proteinExistence type="predicted"/>